<feature type="compositionally biased region" description="Polar residues" evidence="8">
    <location>
        <begin position="143"/>
        <end position="155"/>
    </location>
</feature>
<dbReference type="PANTHER" id="PTHR24221:SF402">
    <property type="entry name" value="IRON-SULFUR CLUSTERS TRANSPORTER ABCB7, MITOCHONDRIAL"/>
    <property type="match status" value="1"/>
</dbReference>
<proteinExistence type="predicted"/>
<feature type="transmembrane region" description="Helical" evidence="9">
    <location>
        <begin position="261"/>
        <end position="281"/>
    </location>
</feature>
<reference evidence="10" key="1">
    <citation type="journal article" date="2013" name="Nature">
        <title>Draft genome of the wheat A-genome progenitor Triticum urartu.</title>
        <authorList>
            <person name="Ling H.Q."/>
            <person name="Zhao S."/>
            <person name="Liu D."/>
            <person name="Wang J."/>
            <person name="Sun H."/>
            <person name="Zhang C."/>
            <person name="Fan H."/>
            <person name="Li D."/>
            <person name="Dong L."/>
            <person name="Tao Y."/>
            <person name="Gao C."/>
            <person name="Wu H."/>
            <person name="Li Y."/>
            <person name="Cui Y."/>
            <person name="Guo X."/>
            <person name="Zheng S."/>
            <person name="Wang B."/>
            <person name="Yu K."/>
            <person name="Liang Q."/>
            <person name="Yang W."/>
            <person name="Lou X."/>
            <person name="Chen J."/>
            <person name="Feng M."/>
            <person name="Jian J."/>
            <person name="Zhang X."/>
            <person name="Luo G."/>
            <person name="Jiang Y."/>
            <person name="Liu J."/>
            <person name="Wang Z."/>
            <person name="Sha Y."/>
            <person name="Zhang B."/>
            <person name="Wu H."/>
            <person name="Tang D."/>
            <person name="Shen Q."/>
            <person name="Xue P."/>
            <person name="Zou S."/>
            <person name="Wang X."/>
            <person name="Liu X."/>
            <person name="Wang F."/>
            <person name="Yang Y."/>
            <person name="An X."/>
            <person name="Dong Z."/>
            <person name="Zhang K."/>
            <person name="Zhang X."/>
            <person name="Luo M.C."/>
            <person name="Dvorak J."/>
            <person name="Tong Y."/>
            <person name="Wang J."/>
            <person name="Yang H."/>
            <person name="Li Z."/>
            <person name="Wang D."/>
            <person name="Zhang A."/>
            <person name="Wang J."/>
        </authorList>
    </citation>
    <scope>NUCLEOTIDE SEQUENCE</scope>
</reference>
<evidence type="ECO:0000256" key="8">
    <source>
        <dbReference type="SAM" id="MobiDB-lite"/>
    </source>
</evidence>
<dbReference type="InterPro" id="IPR003439">
    <property type="entry name" value="ABC_transporter-like_ATP-bd"/>
</dbReference>
<feature type="compositionally biased region" description="Basic and acidic residues" evidence="8">
    <location>
        <begin position="173"/>
        <end position="185"/>
    </location>
</feature>
<dbReference type="InterPro" id="IPR011527">
    <property type="entry name" value="ABC1_TM_dom"/>
</dbReference>
<dbReference type="PROSITE" id="PS50929">
    <property type="entry name" value="ABC_TM1F"/>
    <property type="match status" value="1"/>
</dbReference>
<keyword evidence="2" id="KW-0813">Transport</keyword>
<comment type="subcellular location">
    <subcellularLocation>
        <location evidence="1">Mitochondrion inner membrane</location>
        <topology evidence="1">Multi-pass membrane protein</topology>
    </subcellularLocation>
</comment>
<dbReference type="Gene3D" id="1.20.1560.10">
    <property type="entry name" value="ABC transporter type 1, transmembrane domain"/>
    <property type="match status" value="1"/>
</dbReference>
<dbReference type="GO" id="GO:0016887">
    <property type="term" value="F:ATP hydrolysis activity"/>
    <property type="evidence" value="ECO:0007669"/>
    <property type="project" value="InterPro"/>
</dbReference>
<evidence type="ECO:0000256" key="4">
    <source>
        <dbReference type="ARBA" id="ARBA00022741"/>
    </source>
</evidence>
<dbReference type="STRING" id="4572.M7YLZ5"/>
<dbReference type="GO" id="GO:0140359">
    <property type="term" value="F:ABC-type transporter activity"/>
    <property type="evidence" value="ECO:0007669"/>
    <property type="project" value="InterPro"/>
</dbReference>
<dbReference type="AlphaFoldDB" id="M7YLZ5"/>
<dbReference type="FunFam" id="1.20.1560.10:FF:000004">
    <property type="entry name" value="ATP-binding cassette sub-family B member 7"/>
    <property type="match status" value="1"/>
</dbReference>
<keyword evidence="6 9" id="KW-1133">Transmembrane helix</keyword>
<dbReference type="Pfam" id="PF00664">
    <property type="entry name" value="ABC_membrane"/>
    <property type="match status" value="1"/>
</dbReference>
<dbReference type="SUPFAM" id="SSF52540">
    <property type="entry name" value="P-loop containing nucleoside triphosphate hydrolases"/>
    <property type="match status" value="1"/>
</dbReference>
<feature type="transmembrane region" description="Helical" evidence="9">
    <location>
        <begin position="216"/>
        <end position="241"/>
    </location>
</feature>
<dbReference type="GO" id="GO:0005743">
    <property type="term" value="C:mitochondrial inner membrane"/>
    <property type="evidence" value="ECO:0007669"/>
    <property type="project" value="UniProtKB-SubCell"/>
</dbReference>
<dbReference type="OMA" id="AYSARQW"/>
<dbReference type="InterPro" id="IPR036640">
    <property type="entry name" value="ABC1_TM_sf"/>
</dbReference>
<name>M7YLZ5_TRIUA</name>
<evidence type="ECO:0000256" key="9">
    <source>
        <dbReference type="SAM" id="Phobius"/>
    </source>
</evidence>
<dbReference type="InterPro" id="IPR027417">
    <property type="entry name" value="P-loop_NTPase"/>
</dbReference>
<evidence type="ECO:0000256" key="7">
    <source>
        <dbReference type="ARBA" id="ARBA00023136"/>
    </source>
</evidence>
<sequence length="797" mass="87062">MASSIAAEGREGLVGVHSWNHPPALPQQTPADDPPILTRAASKGRKLRLWLPLSIMPKWGLLEEDLYAAIGWKLGGLRKLKGKGVDREGDEVLGWKKCVQPRYSISSFQKPVEKGKIGVIRNKNHTERGKGPLLSPQGPGSPNSASTAPRLTSPPSRGHAFSTAANSVTVGKPADDNVHKDAPKKDIDDQIADAQILRNLWKYLMLNDSPDFRFRLVLSLGLLVGAKVINVQVPFLFKLAIDWLAALGGVEASLSSFTDANATMLALFASPAAVLIGYGIARSGVSACTELRNALFSKVTARAIRSVSRTVFFHLHELDLRYHLSRQTGALNRIIDRGSRAINYILTVMVFNVVPTILEIGMVSSILAYQFGSTFAWITSVSVATYIAFTLAITQWRTQFRTAMNKADNASSTVAVDSLLNYETVKYFNNEQFEVQKYDKYLKSYEDAALKTQSSLAYLNFGQSVIFSSALSTAMVLSSYGIMSGALTVGDLVMVNGLLFQLSLPLNFLGSVYRESRQSLIDMKSMFQLLEEKPGIKDEPHAQPLQFKGGCIEFENVHFGIGQPGIVSSYTCDRYDYDLGLDEIKVCKWTSPLRLALPLVVSGAPVVHVEGGVGIVVGGASKFLDDSEEGSLARRRVALAYSARQWALVVTTACSAASRSDASRLSRNALASCGGSGKSTILRLLFRFFESTSGSIRIDGQDIRGVTLESLRKSLGVVPQDTVLFNDTIKHNIQYGRLSATDEEVYDAARRASIHDTIMNFPDKYDTVVGERGLKLSGGEKQRVSIARVFLKEPSIL</sequence>
<evidence type="ECO:0000256" key="1">
    <source>
        <dbReference type="ARBA" id="ARBA00004448"/>
    </source>
</evidence>
<keyword evidence="7 9" id="KW-0472">Membrane</keyword>
<dbReference type="GO" id="GO:0005524">
    <property type="term" value="F:ATP binding"/>
    <property type="evidence" value="ECO:0007669"/>
    <property type="project" value="UniProtKB-KW"/>
</dbReference>
<gene>
    <name evidence="10" type="ORF">TRIUR3_08787</name>
</gene>
<protein>
    <submittedName>
        <fullName evidence="10">ABC transporter B family member 25, mitochondrial</fullName>
    </submittedName>
</protein>
<feature type="region of interest" description="Disordered" evidence="8">
    <location>
        <begin position="117"/>
        <end position="185"/>
    </location>
</feature>
<dbReference type="GO" id="GO:0006879">
    <property type="term" value="P:intracellular iron ion homeostasis"/>
    <property type="evidence" value="ECO:0007669"/>
    <property type="project" value="TreeGrafter"/>
</dbReference>
<evidence type="ECO:0000256" key="6">
    <source>
        <dbReference type="ARBA" id="ARBA00022989"/>
    </source>
</evidence>
<organism evidence="10">
    <name type="scientific">Triticum urartu</name>
    <name type="common">Red wild einkorn</name>
    <name type="synonym">Crithodium urartu</name>
    <dbReference type="NCBI Taxonomy" id="4572"/>
    <lineage>
        <taxon>Eukaryota</taxon>
        <taxon>Viridiplantae</taxon>
        <taxon>Streptophyta</taxon>
        <taxon>Embryophyta</taxon>
        <taxon>Tracheophyta</taxon>
        <taxon>Spermatophyta</taxon>
        <taxon>Magnoliopsida</taxon>
        <taxon>Liliopsida</taxon>
        <taxon>Poales</taxon>
        <taxon>Poaceae</taxon>
        <taxon>BOP clade</taxon>
        <taxon>Pooideae</taxon>
        <taxon>Triticodae</taxon>
        <taxon>Triticeae</taxon>
        <taxon>Triticinae</taxon>
        <taxon>Triticum</taxon>
    </lineage>
</organism>
<feature type="compositionally biased region" description="Low complexity" evidence="8">
    <location>
        <begin position="131"/>
        <end position="142"/>
    </location>
</feature>
<dbReference type="eggNOG" id="KOG0057">
    <property type="taxonomic scope" value="Eukaryota"/>
</dbReference>
<keyword evidence="3 9" id="KW-0812">Transmembrane</keyword>
<dbReference type="CDD" id="cd18582">
    <property type="entry name" value="ABC_6TM_ATM1_ABCB7"/>
    <property type="match status" value="1"/>
</dbReference>
<dbReference type="EMBL" id="KD254376">
    <property type="protein sequence ID" value="EMS47936.1"/>
    <property type="molecule type" value="Genomic_DNA"/>
</dbReference>
<evidence type="ECO:0000256" key="3">
    <source>
        <dbReference type="ARBA" id="ARBA00022692"/>
    </source>
</evidence>
<dbReference type="PANTHER" id="PTHR24221">
    <property type="entry name" value="ATP-BINDING CASSETTE SUB-FAMILY B"/>
    <property type="match status" value="1"/>
</dbReference>
<keyword evidence="5" id="KW-0067">ATP-binding</keyword>
<accession>M7YLZ5</accession>
<feature type="transmembrane region" description="Helical" evidence="9">
    <location>
        <begin position="465"/>
        <end position="487"/>
    </location>
</feature>
<evidence type="ECO:0000313" key="10">
    <source>
        <dbReference type="EMBL" id="EMS47936.1"/>
    </source>
</evidence>
<evidence type="ECO:0000256" key="2">
    <source>
        <dbReference type="ARBA" id="ARBA00022448"/>
    </source>
</evidence>
<feature type="transmembrane region" description="Helical" evidence="9">
    <location>
        <begin position="341"/>
        <end position="369"/>
    </location>
</feature>
<feature type="transmembrane region" description="Helical" evidence="9">
    <location>
        <begin position="375"/>
        <end position="396"/>
    </location>
</feature>
<dbReference type="InterPro" id="IPR039421">
    <property type="entry name" value="Type_1_exporter"/>
</dbReference>
<evidence type="ECO:0000256" key="5">
    <source>
        <dbReference type="ARBA" id="ARBA00022840"/>
    </source>
</evidence>
<dbReference type="Gene3D" id="3.40.50.300">
    <property type="entry name" value="P-loop containing nucleotide triphosphate hydrolases"/>
    <property type="match status" value="1"/>
</dbReference>
<dbReference type="SUPFAM" id="SSF90123">
    <property type="entry name" value="ABC transporter transmembrane region"/>
    <property type="match status" value="1"/>
</dbReference>
<keyword evidence="4" id="KW-0547">Nucleotide-binding</keyword>
<dbReference type="Pfam" id="PF00005">
    <property type="entry name" value="ABC_tran"/>
    <property type="match status" value="1"/>
</dbReference>